<dbReference type="PANTHER" id="PTHR46131:SF5">
    <property type="entry name" value="SOLUTE CARRIER FAMILY 25 MEMBER 53"/>
    <property type="match status" value="1"/>
</dbReference>
<evidence type="ECO:0008006" key="13">
    <source>
        <dbReference type="Google" id="ProtNLM"/>
    </source>
</evidence>
<evidence type="ECO:0000256" key="1">
    <source>
        <dbReference type="ARBA" id="ARBA00004448"/>
    </source>
</evidence>
<evidence type="ECO:0000313" key="12">
    <source>
        <dbReference type="Ensembl" id="ENSPMAP00000004660.1"/>
    </source>
</evidence>
<dbReference type="InterPro" id="IPR018108">
    <property type="entry name" value="MCP_transmembrane"/>
</dbReference>
<dbReference type="GeneTree" id="ENSGT00940000167829"/>
<evidence type="ECO:0000256" key="2">
    <source>
        <dbReference type="ARBA" id="ARBA00006375"/>
    </source>
</evidence>
<reference evidence="12" key="1">
    <citation type="submission" date="2025-08" db="UniProtKB">
        <authorList>
            <consortium name="Ensembl"/>
        </authorList>
    </citation>
    <scope>IDENTIFICATION</scope>
</reference>
<evidence type="ECO:0000256" key="11">
    <source>
        <dbReference type="RuleBase" id="RU000488"/>
    </source>
</evidence>
<dbReference type="Gene3D" id="1.50.40.10">
    <property type="entry name" value="Mitochondrial carrier domain"/>
    <property type="match status" value="2"/>
</dbReference>
<evidence type="ECO:0000256" key="6">
    <source>
        <dbReference type="ARBA" id="ARBA00022792"/>
    </source>
</evidence>
<name>S4RHH8_PETMA</name>
<evidence type="ECO:0000256" key="9">
    <source>
        <dbReference type="ARBA" id="ARBA00023136"/>
    </source>
</evidence>
<dbReference type="GO" id="GO:0005743">
    <property type="term" value="C:mitochondrial inner membrane"/>
    <property type="evidence" value="ECO:0007669"/>
    <property type="project" value="UniProtKB-SubCell"/>
</dbReference>
<dbReference type="SUPFAM" id="SSF103506">
    <property type="entry name" value="Mitochondrial carrier"/>
    <property type="match status" value="1"/>
</dbReference>
<evidence type="ECO:0000256" key="7">
    <source>
        <dbReference type="ARBA" id="ARBA00022989"/>
    </source>
</evidence>
<dbReference type="PROSITE" id="PS50920">
    <property type="entry name" value="SOLCAR"/>
    <property type="match status" value="2"/>
</dbReference>
<accession>S4RHH8</accession>
<keyword evidence="8" id="KW-0496">Mitochondrion</keyword>
<evidence type="ECO:0000256" key="4">
    <source>
        <dbReference type="ARBA" id="ARBA00022692"/>
    </source>
</evidence>
<reference evidence="12" key="2">
    <citation type="submission" date="2025-09" db="UniProtKB">
        <authorList>
            <consortium name="Ensembl"/>
        </authorList>
    </citation>
    <scope>IDENTIFICATION</scope>
</reference>
<sequence length="272" mass="29734">QSGALAGSASVLVSTALTFPIFKASTRQQMALSLSARPVLAQLLSEGLKSLLLRGLLAPSLQRVLCRSIMYGNYEFVLGKLAHMGPRLTDRSRLASSLAALLSGTLEAVLTPLERVQTLLVNPQTRGQHAFRHSFSALSHLGTLGLRELYVGLTPVLLRNGPSFALYLYIKDSVTLLVPASVRGRSTFLEGAFMGGFSSLLTGLAFYPLNTVKVQMQARIERHHLGFLATARDVVWRQGTRRLYRGVTAHCLGSIISWAVFEGSYRVIMEMM</sequence>
<dbReference type="Ensembl" id="ENSPMAT00000004679.1">
    <property type="protein sequence ID" value="ENSPMAP00000004660.1"/>
    <property type="gene ID" value="ENSPMAG00000004258.1"/>
</dbReference>
<comment type="similarity">
    <text evidence="2 11">Belongs to the mitochondrial carrier (TC 2.A.29) family.</text>
</comment>
<keyword evidence="9 10" id="KW-0472">Membrane</keyword>
<dbReference type="STRING" id="7757.ENSPMAP00000004660"/>
<dbReference type="AlphaFoldDB" id="S4RHH8"/>
<dbReference type="HOGENOM" id="CLU_061821_0_0_1"/>
<evidence type="ECO:0000256" key="10">
    <source>
        <dbReference type="PROSITE-ProRule" id="PRU00282"/>
    </source>
</evidence>
<keyword evidence="3 11" id="KW-0813">Transport</keyword>
<keyword evidence="5" id="KW-0677">Repeat</keyword>
<evidence type="ECO:0000256" key="3">
    <source>
        <dbReference type="ARBA" id="ARBA00022448"/>
    </source>
</evidence>
<dbReference type="GO" id="GO:0051724">
    <property type="term" value="F:NAD transmembrane transporter activity"/>
    <property type="evidence" value="ECO:0007669"/>
    <property type="project" value="TreeGrafter"/>
</dbReference>
<evidence type="ECO:0000256" key="8">
    <source>
        <dbReference type="ARBA" id="ARBA00023128"/>
    </source>
</evidence>
<dbReference type="Pfam" id="PF00153">
    <property type="entry name" value="Mito_carr"/>
    <property type="match status" value="2"/>
</dbReference>
<comment type="subcellular location">
    <subcellularLocation>
        <location evidence="1">Mitochondrion inner membrane</location>
        <topology evidence="1">Multi-pass membrane protein</topology>
    </subcellularLocation>
</comment>
<keyword evidence="4 10" id="KW-0812">Transmembrane</keyword>
<dbReference type="PANTHER" id="PTHR46131">
    <property type="entry name" value="SD08549P"/>
    <property type="match status" value="1"/>
</dbReference>
<feature type="repeat" description="Solcar" evidence="10">
    <location>
        <begin position="91"/>
        <end position="177"/>
    </location>
</feature>
<keyword evidence="6" id="KW-0999">Mitochondrion inner membrane</keyword>
<dbReference type="OMA" id="KCHRIGE"/>
<feature type="repeat" description="Solcar" evidence="10">
    <location>
        <begin position="186"/>
        <end position="271"/>
    </location>
</feature>
<proteinExistence type="inferred from homology"/>
<evidence type="ECO:0000256" key="5">
    <source>
        <dbReference type="ARBA" id="ARBA00022737"/>
    </source>
</evidence>
<dbReference type="InterPro" id="IPR023395">
    <property type="entry name" value="MCP_dom_sf"/>
</dbReference>
<organism evidence="12">
    <name type="scientific">Petromyzon marinus</name>
    <name type="common">Sea lamprey</name>
    <dbReference type="NCBI Taxonomy" id="7757"/>
    <lineage>
        <taxon>Eukaryota</taxon>
        <taxon>Metazoa</taxon>
        <taxon>Chordata</taxon>
        <taxon>Craniata</taxon>
        <taxon>Vertebrata</taxon>
        <taxon>Cyclostomata</taxon>
        <taxon>Hyperoartia</taxon>
        <taxon>Petromyzontiformes</taxon>
        <taxon>Petromyzontidae</taxon>
        <taxon>Petromyzon</taxon>
    </lineage>
</organism>
<dbReference type="InterPro" id="IPR052465">
    <property type="entry name" value="Mito_NAD+_Carrier"/>
</dbReference>
<protein>
    <recommendedName>
        <fullName evidence="13">Solute carrier family 25 member 51b</fullName>
    </recommendedName>
</protein>
<keyword evidence="7" id="KW-1133">Transmembrane helix</keyword>